<evidence type="ECO:0000256" key="1">
    <source>
        <dbReference type="ARBA" id="ARBA00002056"/>
    </source>
</evidence>
<dbReference type="GO" id="GO:0005543">
    <property type="term" value="F:phospholipid binding"/>
    <property type="evidence" value="ECO:0007669"/>
    <property type="project" value="TreeGrafter"/>
</dbReference>
<evidence type="ECO:0000256" key="9">
    <source>
        <dbReference type="ARBA" id="ARBA00048975"/>
    </source>
</evidence>
<protein>
    <recommendedName>
        <fullName evidence="3">Lipid-A-disaccharide synthase</fullName>
        <ecNumber evidence="2">2.4.1.182</ecNumber>
    </recommendedName>
</protein>
<evidence type="ECO:0000256" key="8">
    <source>
        <dbReference type="ARBA" id="ARBA00023098"/>
    </source>
</evidence>
<accession>A0A431FTZ9</accession>
<evidence type="ECO:0000313" key="11">
    <source>
        <dbReference type="Proteomes" id="UP000286791"/>
    </source>
</evidence>
<evidence type="ECO:0000256" key="6">
    <source>
        <dbReference type="ARBA" id="ARBA00022676"/>
    </source>
</evidence>
<sequence length="125" mass="14284">NSKPLYSSHEFSAMGFIEVLPLIFKAKQAIKELVNLSFTQKINGILCIDSPAFNIPFAKALKKAGSKIPRIYYILPQVWAWKKGRIPIIESHFDILASILPFDNQFFNKSTYVGHPLLDEIKEFK</sequence>
<name>A0A431FTZ9_CAMJU</name>
<evidence type="ECO:0000256" key="2">
    <source>
        <dbReference type="ARBA" id="ARBA00012687"/>
    </source>
</evidence>
<evidence type="ECO:0000256" key="5">
    <source>
        <dbReference type="ARBA" id="ARBA00022556"/>
    </source>
</evidence>
<dbReference type="GO" id="GO:0016020">
    <property type="term" value="C:membrane"/>
    <property type="evidence" value="ECO:0007669"/>
    <property type="project" value="GOC"/>
</dbReference>
<comment type="catalytic activity">
    <reaction evidence="9">
        <text>a lipid X + a UDP-2-N,3-O-bis[(3R)-3-hydroxyacyl]-alpha-D-glucosamine = a lipid A disaccharide + UDP + H(+)</text>
        <dbReference type="Rhea" id="RHEA:67828"/>
        <dbReference type="ChEBI" id="CHEBI:15378"/>
        <dbReference type="ChEBI" id="CHEBI:58223"/>
        <dbReference type="ChEBI" id="CHEBI:137748"/>
        <dbReference type="ChEBI" id="CHEBI:176338"/>
        <dbReference type="ChEBI" id="CHEBI:176343"/>
        <dbReference type="EC" id="2.4.1.182"/>
    </reaction>
</comment>
<evidence type="ECO:0000313" key="10">
    <source>
        <dbReference type="EMBL" id="RTJ97104.1"/>
    </source>
</evidence>
<keyword evidence="8" id="KW-0443">Lipid metabolism</keyword>
<reference evidence="10 11" key="1">
    <citation type="journal article" date="2019" name="Appl. Environ. Microbiol.">
        <title>Population genetics and characterization of Campylobacter jejuni isolates in western jackdaws and game birds in Finland.</title>
        <authorList>
            <person name="Kovanen S."/>
            <person name="Rossi M."/>
            <person name="Pohja-Mykra M."/>
            <person name="Nieminen T."/>
            <person name="Raunio-Saarnisto M."/>
            <person name="Sauvala M."/>
            <person name="Fredriksson-Ahomaa M."/>
            <person name="Hanninen M.L."/>
            <person name="Kivisto R."/>
        </authorList>
    </citation>
    <scope>NUCLEOTIDE SEQUENCE [LARGE SCALE GENOMIC DNA]</scope>
    <source>
        <strain evidence="10 11">CB304</strain>
    </source>
</reference>
<keyword evidence="4" id="KW-0444">Lipid biosynthesis</keyword>
<dbReference type="AlphaFoldDB" id="A0A431FTZ9"/>
<gene>
    <name evidence="10" type="ORF">C3H48_10960</name>
</gene>
<evidence type="ECO:0000256" key="4">
    <source>
        <dbReference type="ARBA" id="ARBA00022516"/>
    </source>
</evidence>
<feature type="non-terminal residue" evidence="10">
    <location>
        <position position="125"/>
    </location>
</feature>
<dbReference type="GO" id="GO:0009245">
    <property type="term" value="P:lipid A biosynthetic process"/>
    <property type="evidence" value="ECO:0007669"/>
    <property type="project" value="UniProtKB-KW"/>
</dbReference>
<dbReference type="PANTHER" id="PTHR30372:SF4">
    <property type="entry name" value="LIPID-A-DISACCHARIDE SYNTHASE, MITOCHONDRIAL-RELATED"/>
    <property type="match status" value="1"/>
</dbReference>
<dbReference type="Pfam" id="PF02684">
    <property type="entry name" value="LpxB"/>
    <property type="match status" value="1"/>
</dbReference>
<dbReference type="PANTHER" id="PTHR30372">
    <property type="entry name" value="LIPID-A-DISACCHARIDE SYNTHASE"/>
    <property type="match status" value="1"/>
</dbReference>
<feature type="non-terminal residue" evidence="10">
    <location>
        <position position="1"/>
    </location>
</feature>
<keyword evidence="7 10" id="KW-0808">Transferase</keyword>
<evidence type="ECO:0000256" key="3">
    <source>
        <dbReference type="ARBA" id="ARBA00020902"/>
    </source>
</evidence>
<proteinExistence type="predicted"/>
<dbReference type="Proteomes" id="UP000286791">
    <property type="component" value="Unassembled WGS sequence"/>
</dbReference>
<organism evidence="10 11">
    <name type="scientific">Campylobacter jejuni</name>
    <dbReference type="NCBI Taxonomy" id="197"/>
    <lineage>
        <taxon>Bacteria</taxon>
        <taxon>Pseudomonadati</taxon>
        <taxon>Campylobacterota</taxon>
        <taxon>Epsilonproteobacteria</taxon>
        <taxon>Campylobacterales</taxon>
        <taxon>Campylobacteraceae</taxon>
        <taxon>Campylobacter</taxon>
    </lineage>
</organism>
<keyword evidence="5" id="KW-0441">Lipid A biosynthesis</keyword>
<dbReference type="InterPro" id="IPR003835">
    <property type="entry name" value="Glyco_trans_19"/>
</dbReference>
<dbReference type="EC" id="2.4.1.182" evidence="2"/>
<evidence type="ECO:0000256" key="7">
    <source>
        <dbReference type="ARBA" id="ARBA00022679"/>
    </source>
</evidence>
<comment type="caution">
    <text evidence="10">The sequence shown here is derived from an EMBL/GenBank/DDBJ whole genome shotgun (WGS) entry which is preliminary data.</text>
</comment>
<dbReference type="GO" id="GO:0008915">
    <property type="term" value="F:lipid-A-disaccharide synthase activity"/>
    <property type="evidence" value="ECO:0007669"/>
    <property type="project" value="UniProtKB-EC"/>
</dbReference>
<dbReference type="EMBL" id="PRCE01000312">
    <property type="protein sequence ID" value="RTJ97104.1"/>
    <property type="molecule type" value="Genomic_DNA"/>
</dbReference>
<comment type="function">
    <text evidence="1">Condensation of UDP-2,3-diacylglucosamine and 2,3-diacylglucosamine-1-phosphate to form lipid A disaccharide, a precursor of lipid A, a phosphorylated glycolipid that anchors the lipopolysaccharide to the outer membrane of the cell.</text>
</comment>
<keyword evidence="6 10" id="KW-0328">Glycosyltransferase</keyword>